<dbReference type="EMBL" id="GL349448">
    <property type="protein sequence ID" value="KNC47794.1"/>
    <property type="molecule type" value="Genomic_DNA"/>
</dbReference>
<accession>A0A0L0D613</accession>
<evidence type="ECO:0000256" key="1">
    <source>
        <dbReference type="SAM" id="MobiDB-lite"/>
    </source>
</evidence>
<dbReference type="GeneID" id="25563587"/>
<dbReference type="OMA" id="AGRPDCR"/>
<reference evidence="2 3" key="1">
    <citation type="submission" date="2010-05" db="EMBL/GenBank/DDBJ databases">
        <title>The Genome Sequence of Thecamonas trahens ATCC 50062.</title>
        <authorList>
            <consortium name="The Broad Institute Genome Sequencing Platform"/>
            <person name="Russ C."/>
            <person name="Cuomo C."/>
            <person name="Shea T."/>
            <person name="Young S.K."/>
            <person name="Zeng Q."/>
            <person name="Koehrsen M."/>
            <person name="Haas B."/>
            <person name="Borodovsky M."/>
            <person name="Guigo R."/>
            <person name="Alvarado L."/>
            <person name="Berlin A."/>
            <person name="Bochicchio J."/>
            <person name="Borenstein D."/>
            <person name="Chapman S."/>
            <person name="Chen Z."/>
            <person name="Freedman E."/>
            <person name="Gellesch M."/>
            <person name="Goldberg J."/>
            <person name="Griggs A."/>
            <person name="Gujja S."/>
            <person name="Heilman E."/>
            <person name="Heiman D."/>
            <person name="Hepburn T."/>
            <person name="Howarth C."/>
            <person name="Jen D."/>
            <person name="Larson L."/>
            <person name="Mehta T."/>
            <person name="Park D."/>
            <person name="Pearson M."/>
            <person name="Roberts A."/>
            <person name="Saif S."/>
            <person name="Shenoy N."/>
            <person name="Sisk P."/>
            <person name="Stolte C."/>
            <person name="Sykes S."/>
            <person name="Thomson T."/>
            <person name="Walk T."/>
            <person name="White J."/>
            <person name="Yandava C."/>
            <person name="Burger G."/>
            <person name="Gray M.W."/>
            <person name="Holland P.W.H."/>
            <person name="King N."/>
            <person name="Lang F.B.F."/>
            <person name="Roger A.J."/>
            <person name="Ruiz-Trillo I."/>
            <person name="Lander E."/>
            <person name="Nusbaum C."/>
        </authorList>
    </citation>
    <scope>NUCLEOTIDE SEQUENCE [LARGE SCALE GENOMIC DNA]</scope>
    <source>
        <strain evidence="2 3">ATCC 50062</strain>
    </source>
</reference>
<gene>
    <name evidence="2" type="ORF">AMSG_04021</name>
</gene>
<evidence type="ECO:0000313" key="3">
    <source>
        <dbReference type="Proteomes" id="UP000054408"/>
    </source>
</evidence>
<feature type="compositionally biased region" description="Polar residues" evidence="1">
    <location>
        <begin position="250"/>
        <end position="274"/>
    </location>
</feature>
<feature type="compositionally biased region" description="Low complexity" evidence="1">
    <location>
        <begin position="79"/>
        <end position="98"/>
    </location>
</feature>
<feature type="compositionally biased region" description="Pro residues" evidence="1">
    <location>
        <begin position="99"/>
        <end position="108"/>
    </location>
</feature>
<dbReference type="Proteomes" id="UP000054408">
    <property type="component" value="Unassembled WGS sequence"/>
</dbReference>
<dbReference type="RefSeq" id="XP_013759272.1">
    <property type="nucleotide sequence ID" value="XM_013903818.1"/>
</dbReference>
<feature type="compositionally biased region" description="Low complexity" evidence="1">
    <location>
        <begin position="29"/>
        <end position="54"/>
    </location>
</feature>
<proteinExistence type="predicted"/>
<name>A0A0L0D613_THETB</name>
<organism evidence="2 3">
    <name type="scientific">Thecamonas trahens ATCC 50062</name>
    <dbReference type="NCBI Taxonomy" id="461836"/>
    <lineage>
        <taxon>Eukaryota</taxon>
        <taxon>Apusozoa</taxon>
        <taxon>Apusomonadida</taxon>
        <taxon>Apusomonadidae</taxon>
        <taxon>Thecamonas</taxon>
    </lineage>
</organism>
<evidence type="ECO:0000313" key="2">
    <source>
        <dbReference type="EMBL" id="KNC47794.1"/>
    </source>
</evidence>
<feature type="region of interest" description="Disordered" evidence="1">
    <location>
        <begin position="243"/>
        <end position="274"/>
    </location>
</feature>
<dbReference type="AlphaFoldDB" id="A0A0L0D613"/>
<sequence>MPNQLPPCSTATRWAARGATTTTTICGTSSTCRASSGTTSTSRCASSAPPASSAWLTRRRRPAAKPSFTCKKSSRPRRSTPSTAAASARPTASASAPAMPHPLPPLLTPRPAAAPKSIASLPSGPFTRLQARRALPGPRCRPRSSRRSLAESPLYCGLSLATGRPPSAATMRASRPLLPAAASCGAAAAPGRRCRPPRPQGALVGHGAAARAHPTAHATYPTATAIRPDTAVDAVGSHEARTRARWSASGAWSTSPARPSASQATGSASQNVVSNMPRKASIRAVASLYATSCFSAACASYAARVR</sequence>
<keyword evidence="3" id="KW-1185">Reference proteome</keyword>
<feature type="region of interest" description="Disordered" evidence="1">
    <location>
        <begin position="29"/>
        <end position="146"/>
    </location>
</feature>
<protein>
    <submittedName>
        <fullName evidence="2">Pre-rRNA-processing protein ESF2</fullName>
    </submittedName>
</protein>